<dbReference type="OrthoDB" id="2666779at2759"/>
<dbReference type="EMBL" id="KN835335">
    <property type="protein sequence ID" value="KIK39634.1"/>
    <property type="molecule type" value="Genomic_DNA"/>
</dbReference>
<keyword evidence="4" id="KW-0560">Oxidoreductase</keyword>
<protein>
    <recommendedName>
        <fullName evidence="8">TauD/TfdA-like domain-containing protein</fullName>
    </recommendedName>
</protein>
<name>A0A0D0ANR4_9AGAM</name>
<dbReference type="HOGENOM" id="CLU_2549364_0_0_1"/>
<evidence type="ECO:0000256" key="2">
    <source>
        <dbReference type="ARBA" id="ARBA00022723"/>
    </source>
</evidence>
<dbReference type="GO" id="GO:0046872">
    <property type="term" value="F:metal ion binding"/>
    <property type="evidence" value="ECO:0007669"/>
    <property type="project" value="UniProtKB-KW"/>
</dbReference>
<keyword evidence="2" id="KW-0479">Metal-binding</keyword>
<accession>A0A0D0ANR4</accession>
<dbReference type="GO" id="GO:0005737">
    <property type="term" value="C:cytoplasm"/>
    <property type="evidence" value="ECO:0007669"/>
    <property type="project" value="TreeGrafter"/>
</dbReference>
<proteinExistence type="inferred from homology"/>
<evidence type="ECO:0008006" key="8">
    <source>
        <dbReference type="Google" id="ProtNLM"/>
    </source>
</evidence>
<sequence>MQAYLAALHSVATQAEGSRAAGLHFGGESIETVHPVVRVHPVTSWKSVHVNLGVTCRILGVPKLESDTIRNVLFHQVVENVDFQVRFHW</sequence>
<gene>
    <name evidence="6" type="ORF">CY34DRAFT_808093</name>
</gene>
<organism evidence="6 7">
    <name type="scientific">Suillus luteus UH-Slu-Lm8-n1</name>
    <dbReference type="NCBI Taxonomy" id="930992"/>
    <lineage>
        <taxon>Eukaryota</taxon>
        <taxon>Fungi</taxon>
        <taxon>Dikarya</taxon>
        <taxon>Basidiomycota</taxon>
        <taxon>Agaricomycotina</taxon>
        <taxon>Agaricomycetes</taxon>
        <taxon>Agaricomycetidae</taxon>
        <taxon>Boletales</taxon>
        <taxon>Suillineae</taxon>
        <taxon>Suillaceae</taxon>
        <taxon>Suillus</taxon>
    </lineage>
</organism>
<reference evidence="7" key="2">
    <citation type="submission" date="2015-01" db="EMBL/GenBank/DDBJ databases">
        <title>Evolutionary Origins and Diversification of the Mycorrhizal Mutualists.</title>
        <authorList>
            <consortium name="DOE Joint Genome Institute"/>
            <consortium name="Mycorrhizal Genomics Consortium"/>
            <person name="Kohler A."/>
            <person name="Kuo A."/>
            <person name="Nagy L.G."/>
            <person name="Floudas D."/>
            <person name="Copeland A."/>
            <person name="Barry K.W."/>
            <person name="Cichocki N."/>
            <person name="Veneault-Fourrey C."/>
            <person name="LaButti K."/>
            <person name="Lindquist E.A."/>
            <person name="Lipzen A."/>
            <person name="Lundell T."/>
            <person name="Morin E."/>
            <person name="Murat C."/>
            <person name="Riley R."/>
            <person name="Ohm R."/>
            <person name="Sun H."/>
            <person name="Tunlid A."/>
            <person name="Henrissat B."/>
            <person name="Grigoriev I.V."/>
            <person name="Hibbett D.S."/>
            <person name="Martin F."/>
        </authorList>
    </citation>
    <scope>NUCLEOTIDE SEQUENCE [LARGE SCALE GENOMIC DNA]</scope>
    <source>
        <strain evidence="7">UH-Slu-Lm8-n1</strain>
    </source>
</reference>
<evidence type="ECO:0000256" key="3">
    <source>
        <dbReference type="ARBA" id="ARBA00022964"/>
    </source>
</evidence>
<dbReference type="InterPro" id="IPR042098">
    <property type="entry name" value="TauD-like_sf"/>
</dbReference>
<dbReference type="Proteomes" id="UP000054485">
    <property type="component" value="Unassembled WGS sequence"/>
</dbReference>
<dbReference type="STRING" id="930992.A0A0D0ANR4"/>
<dbReference type="PANTHER" id="PTHR30468:SF1">
    <property type="entry name" value="ALPHA-KETOGLUTARATE-DEPENDENT SULFONATE DIOXYGENASE"/>
    <property type="match status" value="1"/>
</dbReference>
<dbReference type="PANTHER" id="PTHR30468">
    <property type="entry name" value="ALPHA-KETOGLUTARATE-DEPENDENT SULFONATE DIOXYGENASE"/>
    <property type="match status" value="1"/>
</dbReference>
<dbReference type="Gene3D" id="3.60.130.10">
    <property type="entry name" value="Clavaminate synthase-like"/>
    <property type="match status" value="1"/>
</dbReference>
<dbReference type="InParanoid" id="A0A0D0ANR4"/>
<dbReference type="AlphaFoldDB" id="A0A0D0ANR4"/>
<dbReference type="InterPro" id="IPR051323">
    <property type="entry name" value="AtsK-like"/>
</dbReference>
<evidence type="ECO:0000256" key="5">
    <source>
        <dbReference type="ARBA" id="ARBA00023004"/>
    </source>
</evidence>
<evidence type="ECO:0000256" key="1">
    <source>
        <dbReference type="ARBA" id="ARBA00005896"/>
    </source>
</evidence>
<reference evidence="6 7" key="1">
    <citation type="submission" date="2014-04" db="EMBL/GenBank/DDBJ databases">
        <authorList>
            <consortium name="DOE Joint Genome Institute"/>
            <person name="Kuo A."/>
            <person name="Ruytinx J."/>
            <person name="Rineau F."/>
            <person name="Colpaert J."/>
            <person name="Kohler A."/>
            <person name="Nagy L.G."/>
            <person name="Floudas D."/>
            <person name="Copeland A."/>
            <person name="Barry K.W."/>
            <person name="Cichocki N."/>
            <person name="Veneault-Fourrey C."/>
            <person name="LaButti K."/>
            <person name="Lindquist E.A."/>
            <person name="Lipzen A."/>
            <person name="Lundell T."/>
            <person name="Morin E."/>
            <person name="Murat C."/>
            <person name="Sun H."/>
            <person name="Tunlid A."/>
            <person name="Henrissat B."/>
            <person name="Grigoriev I.V."/>
            <person name="Hibbett D.S."/>
            <person name="Martin F."/>
            <person name="Nordberg H.P."/>
            <person name="Cantor M.N."/>
            <person name="Hua S.X."/>
        </authorList>
    </citation>
    <scope>NUCLEOTIDE SEQUENCE [LARGE SCALE GENOMIC DNA]</scope>
    <source>
        <strain evidence="6 7">UH-Slu-Lm8-n1</strain>
    </source>
</reference>
<keyword evidence="5" id="KW-0408">Iron</keyword>
<evidence type="ECO:0000256" key="4">
    <source>
        <dbReference type="ARBA" id="ARBA00023002"/>
    </source>
</evidence>
<evidence type="ECO:0000313" key="6">
    <source>
        <dbReference type="EMBL" id="KIK39634.1"/>
    </source>
</evidence>
<dbReference type="SUPFAM" id="SSF51197">
    <property type="entry name" value="Clavaminate synthase-like"/>
    <property type="match status" value="1"/>
</dbReference>
<keyword evidence="3" id="KW-0223">Dioxygenase</keyword>
<dbReference type="GO" id="GO:0016706">
    <property type="term" value="F:2-oxoglutarate-dependent dioxygenase activity"/>
    <property type="evidence" value="ECO:0007669"/>
    <property type="project" value="TreeGrafter"/>
</dbReference>
<keyword evidence="7" id="KW-1185">Reference proteome</keyword>
<evidence type="ECO:0000313" key="7">
    <source>
        <dbReference type="Proteomes" id="UP000054485"/>
    </source>
</evidence>
<comment type="similarity">
    <text evidence="1">Belongs to the TfdA dioxygenase family.</text>
</comment>